<accession>A0A9P0JGN0</accession>
<protein>
    <submittedName>
        <fullName evidence="1">Uncharacterized protein</fullName>
    </submittedName>
</protein>
<dbReference type="AlphaFoldDB" id="A0A9P0JGN0"/>
<dbReference type="EMBL" id="OU895880">
    <property type="protein sequence ID" value="CAH1735082.1"/>
    <property type="molecule type" value="Genomic_DNA"/>
</dbReference>
<evidence type="ECO:0000313" key="2">
    <source>
        <dbReference type="Proteomes" id="UP001153620"/>
    </source>
</evidence>
<dbReference type="Proteomes" id="UP001153620">
    <property type="component" value="Chromosome 4"/>
</dbReference>
<gene>
    <name evidence="1" type="ORF">CHIRRI_LOCUS14364</name>
</gene>
<reference evidence="1" key="1">
    <citation type="submission" date="2022-01" db="EMBL/GenBank/DDBJ databases">
        <authorList>
            <person name="King R."/>
        </authorList>
    </citation>
    <scope>NUCLEOTIDE SEQUENCE</scope>
</reference>
<dbReference type="OrthoDB" id="1666796at2759"/>
<evidence type="ECO:0000313" key="1">
    <source>
        <dbReference type="EMBL" id="CAH1735082.1"/>
    </source>
</evidence>
<keyword evidence="2" id="KW-1185">Reference proteome</keyword>
<proteinExistence type="predicted"/>
<name>A0A9P0JGN0_9DIPT</name>
<reference evidence="1" key="2">
    <citation type="submission" date="2022-10" db="EMBL/GenBank/DDBJ databases">
        <authorList>
            <consortium name="ENA_rothamsted_submissions"/>
            <consortium name="culmorum"/>
            <person name="King R."/>
        </authorList>
    </citation>
    <scope>NUCLEOTIDE SEQUENCE</scope>
</reference>
<sequence length="256" mass="30252">MHSSTSTNKDTIFKSPDDGSLINQYEILAQYQKYERDSLPCQQMNNFRQVCDGKLFSDKEREKNNLSRNLRFDQLGRYKIIIFPMTYPFIGFDRGNVNEIYSLIDRAHPPFFELRIQYIKEENEVIKAECLDDYSKRFLTEVVSSWFFRIPQSPHKFPIKIIVQDKMPKFVTFECILDKAINDHAFLSGIIKENNIDTSRCYLDYSGPGSDGYKVIFRADPVCAREIFKKRFILSIRDKSVHFKIVDNPYAKLFRR</sequence>
<organism evidence="1 2">
    <name type="scientific">Chironomus riparius</name>
    <dbReference type="NCBI Taxonomy" id="315576"/>
    <lineage>
        <taxon>Eukaryota</taxon>
        <taxon>Metazoa</taxon>
        <taxon>Ecdysozoa</taxon>
        <taxon>Arthropoda</taxon>
        <taxon>Hexapoda</taxon>
        <taxon>Insecta</taxon>
        <taxon>Pterygota</taxon>
        <taxon>Neoptera</taxon>
        <taxon>Endopterygota</taxon>
        <taxon>Diptera</taxon>
        <taxon>Nematocera</taxon>
        <taxon>Chironomoidea</taxon>
        <taxon>Chironomidae</taxon>
        <taxon>Chironominae</taxon>
        <taxon>Chironomus</taxon>
    </lineage>
</organism>